<reference evidence="3" key="1">
    <citation type="journal article" date="2020" name="Fungal Divers.">
        <title>Resolving the Mortierellaceae phylogeny through synthesis of multi-gene phylogenetics and phylogenomics.</title>
        <authorList>
            <person name="Vandepol N."/>
            <person name="Liber J."/>
            <person name="Desiro A."/>
            <person name="Na H."/>
            <person name="Kennedy M."/>
            <person name="Barry K."/>
            <person name="Grigoriev I.V."/>
            <person name="Miller A.N."/>
            <person name="O'Donnell K."/>
            <person name="Stajich J.E."/>
            <person name="Bonito G."/>
        </authorList>
    </citation>
    <scope>NUCLEOTIDE SEQUENCE</scope>
    <source>
        <strain evidence="3">NVP60</strain>
    </source>
</reference>
<dbReference type="EMBL" id="JAAAIN010000059">
    <property type="protein sequence ID" value="KAG0321571.1"/>
    <property type="molecule type" value="Genomic_DNA"/>
</dbReference>
<keyword evidence="4" id="KW-1185">Reference proteome</keyword>
<feature type="compositionally biased region" description="Acidic residues" evidence="1">
    <location>
        <begin position="327"/>
        <end position="367"/>
    </location>
</feature>
<organism evidence="3 4">
    <name type="scientific">Linnemannia gamsii</name>
    <dbReference type="NCBI Taxonomy" id="64522"/>
    <lineage>
        <taxon>Eukaryota</taxon>
        <taxon>Fungi</taxon>
        <taxon>Fungi incertae sedis</taxon>
        <taxon>Mucoromycota</taxon>
        <taxon>Mortierellomycotina</taxon>
        <taxon>Mortierellomycetes</taxon>
        <taxon>Mortierellales</taxon>
        <taxon>Mortierellaceae</taxon>
        <taxon>Linnemannia</taxon>
    </lineage>
</organism>
<dbReference type="SUPFAM" id="SSF48371">
    <property type="entry name" value="ARM repeat"/>
    <property type="match status" value="1"/>
</dbReference>
<sequence>MRILSVSLGLAAIALVSAQQADPMAAAGAKTAHEWASTGDQDELVAQLEDLSYQISEQALRIQFLRGPGEAAPASVIGDQFNADGVICDAATSAITNSLNLAKNIIGSTLGGTVGAPIATVLNTVLGSIQSLLNGIISGGSLSVIASIVSGAIGMAISFLKSLSIGSLSTIVTPIIKVLETIQQTVRTLIICKSGFGSMSESQMFEQQSCYLLADVYRNTLADAAKAFAALPTDVSEDLARYLKGAQMILENASKTSVAATNEALMTTRPIFSANVLEQYRMEIFRNSGSSGAIKSYAVVDLGSVVASSNGLEACLRIAADPVAAVEEADEEDDINEGEDEDEDEYDDDGDDEDEDEDEEVDEEETQAVDTQAQLQA</sequence>
<protein>
    <submittedName>
        <fullName evidence="3">Uncharacterized protein</fullName>
    </submittedName>
</protein>
<feature type="region of interest" description="Disordered" evidence="1">
    <location>
        <begin position="324"/>
        <end position="377"/>
    </location>
</feature>
<evidence type="ECO:0000256" key="1">
    <source>
        <dbReference type="SAM" id="MobiDB-lite"/>
    </source>
</evidence>
<feature type="compositionally biased region" description="Polar residues" evidence="1">
    <location>
        <begin position="368"/>
        <end position="377"/>
    </location>
</feature>
<feature type="signal peptide" evidence="2">
    <location>
        <begin position="1"/>
        <end position="18"/>
    </location>
</feature>
<dbReference type="Proteomes" id="UP000823405">
    <property type="component" value="Unassembled WGS sequence"/>
</dbReference>
<keyword evidence="2" id="KW-0732">Signal</keyword>
<dbReference type="InterPro" id="IPR016024">
    <property type="entry name" value="ARM-type_fold"/>
</dbReference>
<feature type="chain" id="PRO_5040449154" evidence="2">
    <location>
        <begin position="19"/>
        <end position="377"/>
    </location>
</feature>
<name>A0A9P6RK91_9FUNG</name>
<gene>
    <name evidence="3" type="ORF">BGZ97_010923</name>
</gene>
<accession>A0A9P6RK91</accession>
<evidence type="ECO:0000313" key="4">
    <source>
        <dbReference type="Proteomes" id="UP000823405"/>
    </source>
</evidence>
<comment type="caution">
    <text evidence="3">The sequence shown here is derived from an EMBL/GenBank/DDBJ whole genome shotgun (WGS) entry which is preliminary data.</text>
</comment>
<evidence type="ECO:0000313" key="3">
    <source>
        <dbReference type="EMBL" id="KAG0321571.1"/>
    </source>
</evidence>
<proteinExistence type="predicted"/>
<dbReference type="AlphaFoldDB" id="A0A9P6RK91"/>
<dbReference type="OrthoDB" id="2445035at2759"/>
<evidence type="ECO:0000256" key="2">
    <source>
        <dbReference type="SAM" id="SignalP"/>
    </source>
</evidence>